<dbReference type="PANTHER" id="PTHR43054:SF1">
    <property type="entry name" value="SCYLLO-INOSITOL 2-DEHYDROGENASE (NADP(+)) IOLU"/>
    <property type="match status" value="1"/>
</dbReference>
<dbReference type="InterPro" id="IPR036291">
    <property type="entry name" value="NAD(P)-bd_dom_sf"/>
</dbReference>
<evidence type="ECO:0000259" key="2">
    <source>
        <dbReference type="Pfam" id="PF22725"/>
    </source>
</evidence>
<dbReference type="SUPFAM" id="SSF55347">
    <property type="entry name" value="Glyceraldehyde-3-phosphate dehydrogenase-like, C-terminal domain"/>
    <property type="match status" value="1"/>
</dbReference>
<dbReference type="SUPFAM" id="SSF51735">
    <property type="entry name" value="NAD(P)-binding Rossmann-fold domains"/>
    <property type="match status" value="1"/>
</dbReference>
<dbReference type="PANTHER" id="PTHR43054">
    <property type="match status" value="1"/>
</dbReference>
<proteinExistence type="predicted"/>
<protein>
    <submittedName>
        <fullName evidence="3">Dehydrogenase</fullName>
    </submittedName>
</protein>
<feature type="domain" description="Gfo/Idh/MocA-like oxidoreductase N-terminal" evidence="1">
    <location>
        <begin position="2"/>
        <end position="120"/>
    </location>
</feature>
<dbReference type="Gene3D" id="3.30.360.10">
    <property type="entry name" value="Dihydrodipicolinate Reductase, domain 2"/>
    <property type="match status" value="1"/>
</dbReference>
<comment type="caution">
    <text evidence="3">The sequence shown here is derived from an EMBL/GenBank/DDBJ whole genome shotgun (WGS) entry which is preliminary data.</text>
</comment>
<name>A0ABS4FM67_9BACL</name>
<dbReference type="Pfam" id="PF22725">
    <property type="entry name" value="GFO_IDH_MocA_C3"/>
    <property type="match status" value="1"/>
</dbReference>
<organism evidence="3 4">
    <name type="scientific">Paenibacillus turicensis</name>
    <dbReference type="NCBI Taxonomy" id="160487"/>
    <lineage>
        <taxon>Bacteria</taxon>
        <taxon>Bacillati</taxon>
        <taxon>Bacillota</taxon>
        <taxon>Bacilli</taxon>
        <taxon>Bacillales</taxon>
        <taxon>Paenibacillaceae</taxon>
        <taxon>Paenibacillus</taxon>
    </lineage>
</organism>
<dbReference type="Pfam" id="PF01408">
    <property type="entry name" value="GFO_IDH_MocA"/>
    <property type="match status" value="1"/>
</dbReference>
<sequence length="329" mass="36938">MIRYGVIGTNWITERFIAAAMETDHLVLTAVYSRSEEKAKDFAGKYNQDIEIFTDLNKMAQSDLLDAVYIASPNSLHAEQSILCLEHGKHVLCEKPMASNTKELNAMIEVAKENGVVLMEALKSTLMPNFRVIRDNLYKLGEVRRFFASYCQYSSRYDAFKQGKVLNAFNPEFSNGALMDIGVYCIYPLVTLFGKPDEIKASGMLLSSGVDGEGSILLKYKEMDAVIMYSKITDSYLPAEIQGENGTMVIDKINGPYQVKIYYRDGTIEDLTQSQTQESMYYEAVEFADLIKSGRAESDINSLSNSLTVAEIMEETRKQIGLVFPADHK</sequence>
<gene>
    <name evidence="3" type="ORF">J2Z32_000284</name>
</gene>
<accession>A0ABS4FM67</accession>
<dbReference type="EMBL" id="JAGGKG010000001">
    <property type="protein sequence ID" value="MBP1903672.1"/>
    <property type="molecule type" value="Genomic_DNA"/>
</dbReference>
<dbReference type="Proteomes" id="UP001519272">
    <property type="component" value="Unassembled WGS sequence"/>
</dbReference>
<keyword evidence="4" id="KW-1185">Reference proteome</keyword>
<feature type="domain" description="GFO/IDH/MocA-like oxidoreductase" evidence="2">
    <location>
        <begin position="139"/>
        <end position="248"/>
    </location>
</feature>
<dbReference type="InterPro" id="IPR000683">
    <property type="entry name" value="Gfo/Idh/MocA-like_OxRdtase_N"/>
</dbReference>
<evidence type="ECO:0000313" key="4">
    <source>
        <dbReference type="Proteomes" id="UP001519272"/>
    </source>
</evidence>
<evidence type="ECO:0000313" key="3">
    <source>
        <dbReference type="EMBL" id="MBP1903672.1"/>
    </source>
</evidence>
<dbReference type="Gene3D" id="3.40.50.720">
    <property type="entry name" value="NAD(P)-binding Rossmann-like Domain"/>
    <property type="match status" value="1"/>
</dbReference>
<reference evidence="3 4" key="1">
    <citation type="submission" date="2021-03" db="EMBL/GenBank/DDBJ databases">
        <title>Genomic Encyclopedia of Type Strains, Phase IV (KMG-IV): sequencing the most valuable type-strain genomes for metagenomic binning, comparative biology and taxonomic classification.</title>
        <authorList>
            <person name="Goeker M."/>
        </authorList>
    </citation>
    <scope>NUCLEOTIDE SEQUENCE [LARGE SCALE GENOMIC DNA]</scope>
    <source>
        <strain evidence="3 4">DSM 14349</strain>
    </source>
</reference>
<evidence type="ECO:0000259" key="1">
    <source>
        <dbReference type="Pfam" id="PF01408"/>
    </source>
</evidence>
<dbReference type="InterPro" id="IPR055170">
    <property type="entry name" value="GFO_IDH_MocA-like_dom"/>
</dbReference>